<proteinExistence type="predicted"/>
<keyword evidence="2" id="KW-1185">Reference proteome</keyword>
<evidence type="ECO:0000313" key="1">
    <source>
        <dbReference type="EMBL" id="CAG7831756.1"/>
    </source>
</evidence>
<organism evidence="1 2">
    <name type="scientific">Allacma fusca</name>
    <dbReference type="NCBI Taxonomy" id="39272"/>
    <lineage>
        <taxon>Eukaryota</taxon>
        <taxon>Metazoa</taxon>
        <taxon>Ecdysozoa</taxon>
        <taxon>Arthropoda</taxon>
        <taxon>Hexapoda</taxon>
        <taxon>Collembola</taxon>
        <taxon>Symphypleona</taxon>
        <taxon>Sminthuridae</taxon>
        <taxon>Allacma</taxon>
    </lineage>
</organism>
<evidence type="ECO:0000313" key="2">
    <source>
        <dbReference type="Proteomes" id="UP000708208"/>
    </source>
</evidence>
<name>A0A8J2M106_9HEXA</name>
<comment type="caution">
    <text evidence="1">The sequence shown here is derived from an EMBL/GenBank/DDBJ whole genome shotgun (WGS) entry which is preliminary data.</text>
</comment>
<dbReference type="EMBL" id="CAJVCH010561870">
    <property type="protein sequence ID" value="CAG7831756.1"/>
    <property type="molecule type" value="Genomic_DNA"/>
</dbReference>
<gene>
    <name evidence="1" type="ORF">AFUS01_LOCUS41482</name>
</gene>
<accession>A0A8J2M106</accession>
<dbReference type="OrthoDB" id="66977at2759"/>
<dbReference type="Pfam" id="PF21010">
    <property type="entry name" value="HA2_C"/>
    <property type="match status" value="1"/>
</dbReference>
<dbReference type="AlphaFoldDB" id="A0A8J2M106"/>
<reference evidence="1" key="1">
    <citation type="submission" date="2021-06" db="EMBL/GenBank/DDBJ databases">
        <authorList>
            <person name="Hodson N. C."/>
            <person name="Mongue J. A."/>
            <person name="Jaron S. K."/>
        </authorList>
    </citation>
    <scope>NUCLEOTIDE SEQUENCE</scope>
</reference>
<sequence length="112" mass="12064">MMKSSLESVVLHAKILNMGSSKALLALAMDPPKLSGIRRAVANLKEVGAITIDCQGENESFNEFDGDWTYLGEVMAGLPIDLRFGRLIMMGHVFGLLEETIIIAAGLSTKSP</sequence>
<feature type="non-terminal residue" evidence="1">
    <location>
        <position position="112"/>
    </location>
</feature>
<dbReference type="GO" id="GO:0003723">
    <property type="term" value="F:RNA binding"/>
    <property type="evidence" value="ECO:0007669"/>
    <property type="project" value="TreeGrafter"/>
</dbReference>
<dbReference type="GO" id="GO:0004386">
    <property type="term" value="F:helicase activity"/>
    <property type="evidence" value="ECO:0007669"/>
    <property type="project" value="TreeGrafter"/>
</dbReference>
<dbReference type="PANTHER" id="PTHR18934:SF113">
    <property type="entry name" value="ATP-DEPENDENT RNA HELICASE TDRD9"/>
    <property type="match status" value="1"/>
</dbReference>
<dbReference type="PANTHER" id="PTHR18934">
    <property type="entry name" value="ATP-DEPENDENT RNA HELICASE"/>
    <property type="match status" value="1"/>
</dbReference>
<protein>
    <submittedName>
        <fullName evidence="1">Uncharacterized protein</fullName>
    </submittedName>
</protein>
<dbReference type="Proteomes" id="UP000708208">
    <property type="component" value="Unassembled WGS sequence"/>
</dbReference>